<name>A0A2G5UYS2_9PELO</name>
<evidence type="ECO:0000313" key="1">
    <source>
        <dbReference type="EMBL" id="PIC44659.1"/>
    </source>
</evidence>
<organism evidence="1 2">
    <name type="scientific">Caenorhabditis nigoni</name>
    <dbReference type="NCBI Taxonomy" id="1611254"/>
    <lineage>
        <taxon>Eukaryota</taxon>
        <taxon>Metazoa</taxon>
        <taxon>Ecdysozoa</taxon>
        <taxon>Nematoda</taxon>
        <taxon>Chromadorea</taxon>
        <taxon>Rhabditida</taxon>
        <taxon>Rhabditina</taxon>
        <taxon>Rhabditomorpha</taxon>
        <taxon>Rhabditoidea</taxon>
        <taxon>Rhabditidae</taxon>
        <taxon>Peloderinae</taxon>
        <taxon>Caenorhabditis</taxon>
    </lineage>
</organism>
<sequence length="95" mass="11384">MATKIENPEIRQKEIIENFNKSKIPKEAILKILNALIGSEYEKSIRLGFRLFTILNFHLKDYSTAYEYALRVRNRFEEAEQFVRKVEKILENYEV</sequence>
<reference evidence="2" key="1">
    <citation type="submission" date="2017-10" db="EMBL/GenBank/DDBJ databases">
        <title>Rapid genome shrinkage in a self-fertile nematode reveals novel sperm competition proteins.</title>
        <authorList>
            <person name="Yin D."/>
            <person name="Schwarz E.M."/>
            <person name="Thomas C.G."/>
            <person name="Felde R.L."/>
            <person name="Korf I.F."/>
            <person name="Cutter A.D."/>
            <person name="Schartner C.M."/>
            <person name="Ralston E.J."/>
            <person name="Meyer B.J."/>
            <person name="Haag E.S."/>
        </authorList>
    </citation>
    <scope>NUCLEOTIDE SEQUENCE [LARGE SCALE GENOMIC DNA]</scope>
    <source>
        <strain evidence="2">JU1422</strain>
    </source>
</reference>
<dbReference type="AlphaFoldDB" id="A0A2G5UYS2"/>
<protein>
    <submittedName>
        <fullName evidence="1">Uncharacterized protein</fullName>
    </submittedName>
</protein>
<gene>
    <name evidence="1" type="primary">Cnig_chr_II.g4955</name>
    <name evidence="1" type="ORF">B9Z55_004955</name>
</gene>
<dbReference type="Pfam" id="PF07149">
    <property type="entry name" value="Pes-10"/>
    <property type="match status" value="1"/>
</dbReference>
<dbReference type="Proteomes" id="UP000230233">
    <property type="component" value="Chromosome II"/>
</dbReference>
<dbReference type="EMBL" id="PDUG01000002">
    <property type="protein sequence ID" value="PIC44659.1"/>
    <property type="molecule type" value="Genomic_DNA"/>
</dbReference>
<proteinExistence type="predicted"/>
<keyword evidence="2" id="KW-1185">Reference proteome</keyword>
<evidence type="ECO:0000313" key="2">
    <source>
        <dbReference type="Proteomes" id="UP000230233"/>
    </source>
</evidence>
<accession>A0A2G5UYS2</accession>
<dbReference type="InterPro" id="IPR009819">
    <property type="entry name" value="Pes-10"/>
</dbReference>
<comment type="caution">
    <text evidence="1">The sequence shown here is derived from an EMBL/GenBank/DDBJ whole genome shotgun (WGS) entry which is preliminary data.</text>
</comment>